<accession>A0AB34D9P6</accession>
<dbReference type="RefSeq" id="WP_151639603.1">
    <property type="nucleotide sequence ID" value="NZ_WBPB01000012.1"/>
</dbReference>
<evidence type="ECO:0000313" key="3">
    <source>
        <dbReference type="Proteomes" id="UP000477920"/>
    </source>
</evidence>
<dbReference type="Pfam" id="PF01541">
    <property type="entry name" value="GIY-YIG"/>
    <property type="match status" value="1"/>
</dbReference>
<feature type="domain" description="GIY-YIG" evidence="1">
    <location>
        <begin position="3"/>
        <end position="90"/>
    </location>
</feature>
<dbReference type="SUPFAM" id="SSF82771">
    <property type="entry name" value="GIY-YIG endonuclease"/>
    <property type="match status" value="1"/>
</dbReference>
<dbReference type="SMART" id="SM00465">
    <property type="entry name" value="GIYc"/>
    <property type="match status" value="1"/>
</dbReference>
<dbReference type="Gene3D" id="3.40.1440.10">
    <property type="entry name" value="GIY-YIG endonuclease"/>
    <property type="match status" value="1"/>
</dbReference>
<dbReference type="SUPFAM" id="SSF64496">
    <property type="entry name" value="DNA-binding domain of intron-encoded endonucleases"/>
    <property type="match status" value="1"/>
</dbReference>
<dbReference type="PROSITE" id="PS50164">
    <property type="entry name" value="GIY_YIG"/>
    <property type="match status" value="1"/>
</dbReference>
<dbReference type="CDD" id="cd10437">
    <property type="entry name" value="GIY-YIG_HE_I-TevI_like"/>
    <property type="match status" value="1"/>
</dbReference>
<dbReference type="InterPro" id="IPR000305">
    <property type="entry name" value="GIY-YIG_endonuc"/>
</dbReference>
<sequence length="354" mass="40817">MNKQGVIYKIENLANGKVYIGQTRVGYEKRINEHLYGLRRNSHKNNHLQRAWNKYGEEYFEFSIVEKCKIENLDQLEVKWIAHYRNTLGAYNCESGGNKNKVHSEYSLKKISKASREKWNDPKYAKKMREKLTETHRGKNNVNAKRIICINTGEIFETMTEASKEYNISVNDIWKVCIGERISAGFHKNGVPLQFSYYKKDEKYKLKEIRGLHEIRKVVLTNTGEVFETAAQGAKKYNLSQGSVLSCCGGRIKSAGKLPNGEYSVWVYEDEYDSNKNYYFHRHKGSHNPRAKKIICLTTGEIFETMTEAAKKYNISSNGCKISLACTGKRKHVGRLPDGTKLAWSYYEEGKALK</sequence>
<proteinExistence type="predicted"/>
<dbReference type="InterPro" id="IPR035901">
    <property type="entry name" value="GIY-YIG_endonuc_sf"/>
</dbReference>
<evidence type="ECO:0000313" key="2">
    <source>
        <dbReference type="EMBL" id="KAB2500817.1"/>
    </source>
</evidence>
<organism evidence="2 3">
    <name type="scientific">Bacillus cereus</name>
    <dbReference type="NCBI Taxonomy" id="1396"/>
    <lineage>
        <taxon>Bacteria</taxon>
        <taxon>Bacillati</taxon>
        <taxon>Bacillota</taxon>
        <taxon>Bacilli</taxon>
        <taxon>Bacillales</taxon>
        <taxon>Bacillaceae</taxon>
        <taxon>Bacillus</taxon>
        <taxon>Bacillus cereus group</taxon>
    </lineage>
</organism>
<dbReference type="EMBL" id="WBPB01000012">
    <property type="protein sequence ID" value="KAB2500817.1"/>
    <property type="molecule type" value="Genomic_DNA"/>
</dbReference>
<dbReference type="AlphaFoldDB" id="A0AB34D9P6"/>
<reference evidence="2 3" key="1">
    <citation type="submission" date="2019-10" db="EMBL/GenBank/DDBJ databases">
        <title>Bacillus from the desert of Cuatro Cinegas, Coahuila.</title>
        <authorList>
            <person name="Olmedo-Alvarez G."/>
            <person name="Saldana S."/>
            <person name="Barcelo D."/>
        </authorList>
    </citation>
    <scope>NUCLEOTIDE SEQUENCE [LARGE SCALE GENOMIC DNA]</scope>
    <source>
        <strain evidence="2 3">CH101a_3T</strain>
    </source>
</reference>
<comment type="caution">
    <text evidence="2">The sequence shown here is derived from an EMBL/GenBank/DDBJ whole genome shotgun (WGS) entry which is preliminary data.</text>
</comment>
<protein>
    <recommendedName>
        <fullName evidence="1">GIY-YIG domain-containing protein</fullName>
    </recommendedName>
</protein>
<gene>
    <name evidence="2" type="ORF">F8158_06685</name>
</gene>
<name>A0AB34D9P6_BACCE</name>
<dbReference type="Proteomes" id="UP000477920">
    <property type="component" value="Unassembled WGS sequence"/>
</dbReference>
<evidence type="ECO:0000259" key="1">
    <source>
        <dbReference type="PROSITE" id="PS50164"/>
    </source>
</evidence>